<reference evidence="1 2" key="1">
    <citation type="submission" date="2018-06" db="EMBL/GenBank/DDBJ databases">
        <title>The Genome of Cuscuta australis (Dodder) Provides Insight into the Evolution of Plant Parasitism.</title>
        <authorList>
            <person name="Liu H."/>
        </authorList>
    </citation>
    <scope>NUCLEOTIDE SEQUENCE [LARGE SCALE GENOMIC DNA]</scope>
    <source>
        <strain evidence="2">cv. Yunnan</strain>
        <tissue evidence="1">Vines</tissue>
    </source>
</reference>
<organism evidence="1 2">
    <name type="scientific">Cuscuta australis</name>
    <dbReference type="NCBI Taxonomy" id="267555"/>
    <lineage>
        <taxon>Eukaryota</taxon>
        <taxon>Viridiplantae</taxon>
        <taxon>Streptophyta</taxon>
        <taxon>Embryophyta</taxon>
        <taxon>Tracheophyta</taxon>
        <taxon>Spermatophyta</taxon>
        <taxon>Magnoliopsida</taxon>
        <taxon>eudicotyledons</taxon>
        <taxon>Gunneridae</taxon>
        <taxon>Pentapetalae</taxon>
        <taxon>asterids</taxon>
        <taxon>lamiids</taxon>
        <taxon>Solanales</taxon>
        <taxon>Convolvulaceae</taxon>
        <taxon>Cuscuteae</taxon>
        <taxon>Cuscuta</taxon>
        <taxon>Cuscuta subgen. Grammica</taxon>
        <taxon>Cuscuta sect. Cleistogrammica</taxon>
    </lineage>
</organism>
<name>A0A328DB08_9ASTE</name>
<protein>
    <submittedName>
        <fullName evidence="1">Uncharacterized protein</fullName>
    </submittedName>
</protein>
<dbReference type="AlphaFoldDB" id="A0A328DB08"/>
<evidence type="ECO:0000313" key="1">
    <source>
        <dbReference type="EMBL" id="RAL42997.1"/>
    </source>
</evidence>
<accession>A0A328DB08</accession>
<evidence type="ECO:0000313" key="2">
    <source>
        <dbReference type="Proteomes" id="UP000249390"/>
    </source>
</evidence>
<proteinExistence type="predicted"/>
<sequence length="73" mass="7728">MAPYLLMLLDVAMITRDAKKLRPKNLTTGDATPMTVAAVALALTLRTGSVVSVMCPVVRIMATGTVVVVRLSN</sequence>
<comment type="caution">
    <text evidence="1">The sequence shown here is derived from an EMBL/GenBank/DDBJ whole genome shotgun (WGS) entry which is preliminary data.</text>
</comment>
<dbReference type="Proteomes" id="UP000249390">
    <property type="component" value="Unassembled WGS sequence"/>
</dbReference>
<keyword evidence="2" id="KW-1185">Reference proteome</keyword>
<dbReference type="EMBL" id="NQVE01000161">
    <property type="protein sequence ID" value="RAL42997.1"/>
    <property type="molecule type" value="Genomic_DNA"/>
</dbReference>
<gene>
    <name evidence="1" type="ORF">DM860_009779</name>
</gene>